<dbReference type="AlphaFoldDB" id="A0AA52EDC9"/>
<dbReference type="KEGG" id="tmk:QGN29_03285"/>
<name>A0AA52EDC9_9PROT</name>
<dbReference type="SUPFAM" id="SSF81901">
    <property type="entry name" value="HCP-like"/>
    <property type="match status" value="1"/>
</dbReference>
<keyword evidence="1" id="KW-1133">Transmembrane helix</keyword>
<feature type="transmembrane region" description="Helical" evidence="1">
    <location>
        <begin position="21"/>
        <end position="40"/>
    </location>
</feature>
<gene>
    <name evidence="2" type="ORF">QGN29_03285</name>
</gene>
<keyword evidence="3" id="KW-1185">Reference proteome</keyword>
<sequence>MKHSRANQENGHKIPSLLNPIPFIGLFLIVLCINSFVLSAQENQEVENPESDSSKATSEEITAGQIYGQMRGARRENFNGLQRALDDIQRQNFSRGYATLEQLGKDGSAEAYFHLGEIERLGILESGVNFEKAVGHYRSAAALGHSRAGLTLANMLYFDKGTNPAGRILSRSSVLNAIASWQQLAIEDQEEALYMLGLLYWNGDALLQQDPIRGYGLIWQAAGKGYRNAIKAEAQMIDELSFDAREAGREYARKLTEYGFSEDILRIDLVFNSIAPSSNKRSLPLSWNYVWRLELGIALQKSDVEDLIKIIEKDYSQIANILQYEIVPSAIRPTRHQLVMGPMESMTEAVRYCMRFKKNGIDCYAMAPETISE</sequence>
<evidence type="ECO:0000313" key="2">
    <source>
        <dbReference type="EMBL" id="WND03392.1"/>
    </source>
</evidence>
<reference evidence="2" key="1">
    <citation type="submission" date="2023-04" db="EMBL/GenBank/DDBJ databases">
        <title>Complete genome sequence of Temperatibacter marinus.</title>
        <authorList>
            <person name="Rong J.-C."/>
            <person name="Yi M.-L."/>
            <person name="Zhao Q."/>
        </authorList>
    </citation>
    <scope>NUCLEOTIDE SEQUENCE</scope>
    <source>
        <strain evidence="2">NBRC 110045</strain>
    </source>
</reference>
<dbReference type="InterPro" id="IPR011990">
    <property type="entry name" value="TPR-like_helical_dom_sf"/>
</dbReference>
<keyword evidence="1" id="KW-0812">Transmembrane</keyword>
<dbReference type="EMBL" id="CP123872">
    <property type="protein sequence ID" value="WND03392.1"/>
    <property type="molecule type" value="Genomic_DNA"/>
</dbReference>
<keyword evidence="1" id="KW-0472">Membrane</keyword>
<organism evidence="2 3">
    <name type="scientific">Temperatibacter marinus</name>
    <dbReference type="NCBI Taxonomy" id="1456591"/>
    <lineage>
        <taxon>Bacteria</taxon>
        <taxon>Pseudomonadati</taxon>
        <taxon>Pseudomonadota</taxon>
        <taxon>Alphaproteobacteria</taxon>
        <taxon>Kordiimonadales</taxon>
        <taxon>Temperatibacteraceae</taxon>
        <taxon>Temperatibacter</taxon>
    </lineage>
</organism>
<dbReference type="SMART" id="SM00671">
    <property type="entry name" value="SEL1"/>
    <property type="match status" value="2"/>
</dbReference>
<dbReference type="Proteomes" id="UP001268683">
    <property type="component" value="Chromosome"/>
</dbReference>
<dbReference type="InterPro" id="IPR006597">
    <property type="entry name" value="Sel1-like"/>
</dbReference>
<accession>A0AA52EDC9</accession>
<evidence type="ECO:0000313" key="3">
    <source>
        <dbReference type="Proteomes" id="UP001268683"/>
    </source>
</evidence>
<dbReference type="RefSeq" id="WP_310799245.1">
    <property type="nucleotide sequence ID" value="NZ_CP123872.1"/>
</dbReference>
<proteinExistence type="predicted"/>
<dbReference type="Gene3D" id="1.25.40.10">
    <property type="entry name" value="Tetratricopeptide repeat domain"/>
    <property type="match status" value="1"/>
</dbReference>
<evidence type="ECO:0000256" key="1">
    <source>
        <dbReference type="SAM" id="Phobius"/>
    </source>
</evidence>
<protein>
    <submittedName>
        <fullName evidence="2">Uncharacterized protein</fullName>
    </submittedName>
</protein>